<sequence>MVKEIPMFMDLTEAQNMVNYFLENIAENVDIENEAKINKIITKACKSAVKANDILSLAECSRLLEDLAKCENPYSCPHGRPTFIKMTKYEVEKMFKRV</sequence>
<dbReference type="InterPro" id="IPR037198">
    <property type="entry name" value="MutL_C_sf"/>
</dbReference>
<organism evidence="1">
    <name type="scientific">bioreactor metagenome</name>
    <dbReference type="NCBI Taxonomy" id="1076179"/>
    <lineage>
        <taxon>unclassified sequences</taxon>
        <taxon>metagenomes</taxon>
        <taxon>ecological metagenomes</taxon>
    </lineage>
</organism>
<dbReference type="AlphaFoldDB" id="A0A645IRS4"/>
<accession>A0A645IRS4</accession>
<comment type="caution">
    <text evidence="1">The sequence shown here is derived from an EMBL/GenBank/DDBJ whole genome shotgun (WGS) entry which is preliminary data.</text>
</comment>
<dbReference type="InterPro" id="IPR042121">
    <property type="entry name" value="MutL_C_regsub"/>
</dbReference>
<dbReference type="Gene3D" id="3.30.1370.100">
    <property type="entry name" value="MutL, C-terminal domain, regulatory subdomain"/>
    <property type="match status" value="1"/>
</dbReference>
<reference evidence="1" key="1">
    <citation type="submission" date="2019-08" db="EMBL/GenBank/DDBJ databases">
        <authorList>
            <person name="Kucharzyk K."/>
            <person name="Murdoch R.W."/>
            <person name="Higgins S."/>
            <person name="Loffler F."/>
        </authorList>
    </citation>
    <scope>NUCLEOTIDE SEQUENCE</scope>
</reference>
<protein>
    <submittedName>
        <fullName evidence="1">DNA mismatch repair protein MutL</fullName>
    </submittedName>
</protein>
<dbReference type="EMBL" id="VSSQ01121958">
    <property type="protein sequence ID" value="MPN54085.1"/>
    <property type="molecule type" value="Genomic_DNA"/>
</dbReference>
<dbReference type="SUPFAM" id="SSF118116">
    <property type="entry name" value="DNA mismatch repair protein MutL"/>
    <property type="match status" value="1"/>
</dbReference>
<name>A0A645IRS4_9ZZZZ</name>
<dbReference type="InterPro" id="IPR042120">
    <property type="entry name" value="MutL_C_dimsub"/>
</dbReference>
<proteinExistence type="predicted"/>
<dbReference type="Gene3D" id="3.30.1540.20">
    <property type="entry name" value="MutL, C-terminal domain, dimerisation subdomain"/>
    <property type="match status" value="1"/>
</dbReference>
<evidence type="ECO:0000313" key="1">
    <source>
        <dbReference type="EMBL" id="MPN54085.1"/>
    </source>
</evidence>
<gene>
    <name evidence="1" type="primary">mutL_47</name>
    <name evidence="1" type="ORF">SDC9_201754</name>
</gene>